<evidence type="ECO:0000256" key="3">
    <source>
        <dbReference type="ARBA" id="ARBA00023157"/>
    </source>
</evidence>
<dbReference type="SMART" id="SM00131">
    <property type="entry name" value="KU"/>
    <property type="match status" value="2"/>
</dbReference>
<feature type="transmembrane region" description="Helical" evidence="4">
    <location>
        <begin position="15"/>
        <end position="35"/>
    </location>
</feature>
<feature type="domain" description="BPTI/Kunitz inhibitor" evidence="5">
    <location>
        <begin position="46"/>
        <end position="97"/>
    </location>
</feature>
<keyword evidence="4" id="KW-1133">Transmembrane helix</keyword>
<protein>
    <recommendedName>
        <fullName evidence="5">BPTI/Kunitz inhibitor domain-containing protein</fullName>
    </recommendedName>
</protein>
<dbReference type="InterPro" id="IPR036880">
    <property type="entry name" value="Kunitz_BPTI_sf"/>
</dbReference>
<dbReference type="InterPro" id="IPR050098">
    <property type="entry name" value="TFPI/VKTCI-like"/>
</dbReference>
<feature type="domain" description="BPTI/Kunitz inhibitor" evidence="5">
    <location>
        <begin position="97"/>
        <end position="163"/>
    </location>
</feature>
<feature type="non-terminal residue" evidence="6">
    <location>
        <position position="1"/>
    </location>
</feature>
<evidence type="ECO:0000256" key="4">
    <source>
        <dbReference type="SAM" id="Phobius"/>
    </source>
</evidence>
<dbReference type="Pfam" id="PF00014">
    <property type="entry name" value="Kunitz_BPTI"/>
    <property type="match status" value="1"/>
</dbReference>
<sequence length="194" mass="22196">DAYLLRSYNYSYKGYKMRCCLVSLLGISIIIGVSTGTGKKSKANKCIMPVNDYEGRCMARVPRYFYNATAEVCQYILWNGCLSRGLFQTRFDCAKNCGNPYEEGDICLLYPPGSCEENELYSRQRYFYNKSSMTCEKYYMCNAQGRELTANSFSSLVFCTMHCSGFTYPDNATEVEAKLKRLGRLPYKSIFETS</sequence>
<dbReference type="AlphaFoldDB" id="G3MJ34"/>
<proteinExistence type="evidence at transcript level"/>
<dbReference type="InterPro" id="IPR002223">
    <property type="entry name" value="Kunitz_BPTI"/>
</dbReference>
<dbReference type="PANTHER" id="PTHR10083">
    <property type="entry name" value="KUNITZ-TYPE PROTEASE INHIBITOR-RELATED"/>
    <property type="match status" value="1"/>
</dbReference>
<dbReference type="EMBL" id="JO841885">
    <property type="protein sequence ID" value="AEO33502.1"/>
    <property type="molecule type" value="mRNA"/>
</dbReference>
<organism evidence="6">
    <name type="scientific">Amblyomma maculatum</name>
    <name type="common">Gulf Coast tick</name>
    <dbReference type="NCBI Taxonomy" id="34609"/>
    <lineage>
        <taxon>Eukaryota</taxon>
        <taxon>Metazoa</taxon>
        <taxon>Ecdysozoa</taxon>
        <taxon>Arthropoda</taxon>
        <taxon>Chelicerata</taxon>
        <taxon>Arachnida</taxon>
        <taxon>Acari</taxon>
        <taxon>Parasitiformes</taxon>
        <taxon>Ixodida</taxon>
        <taxon>Ixodoidea</taxon>
        <taxon>Ixodidae</taxon>
        <taxon>Amblyomminae</taxon>
        <taxon>Amblyomma</taxon>
    </lineage>
</organism>
<dbReference type="GO" id="GO:0004867">
    <property type="term" value="F:serine-type endopeptidase inhibitor activity"/>
    <property type="evidence" value="ECO:0007669"/>
    <property type="project" value="UniProtKB-KW"/>
</dbReference>
<dbReference type="PROSITE" id="PS50279">
    <property type="entry name" value="BPTI_KUNITZ_2"/>
    <property type="match status" value="2"/>
</dbReference>
<keyword evidence="3" id="KW-1015">Disulfide bond</keyword>
<evidence type="ECO:0000256" key="2">
    <source>
        <dbReference type="ARBA" id="ARBA00022900"/>
    </source>
</evidence>
<keyword evidence="4" id="KW-0812">Transmembrane</keyword>
<evidence type="ECO:0000259" key="5">
    <source>
        <dbReference type="PROSITE" id="PS50279"/>
    </source>
</evidence>
<dbReference type="SUPFAM" id="SSF57362">
    <property type="entry name" value="BPTI-like"/>
    <property type="match status" value="2"/>
</dbReference>
<evidence type="ECO:0000313" key="6">
    <source>
        <dbReference type="EMBL" id="AEO33502.1"/>
    </source>
</evidence>
<name>G3MJ34_AMBMU</name>
<dbReference type="GO" id="GO:0005615">
    <property type="term" value="C:extracellular space"/>
    <property type="evidence" value="ECO:0007669"/>
    <property type="project" value="TreeGrafter"/>
</dbReference>
<keyword evidence="2" id="KW-0722">Serine protease inhibitor</keyword>
<keyword evidence="4" id="KW-0472">Membrane</keyword>
<dbReference type="Gene3D" id="4.10.410.10">
    <property type="entry name" value="Pancreatic trypsin inhibitor Kunitz domain"/>
    <property type="match status" value="2"/>
</dbReference>
<accession>G3MJ34</accession>
<keyword evidence="1" id="KW-0646">Protease inhibitor</keyword>
<dbReference type="PANTHER" id="PTHR10083:SF374">
    <property type="entry name" value="BPTI_KUNITZ INHIBITOR DOMAIN-CONTAINING PROTEIN"/>
    <property type="match status" value="1"/>
</dbReference>
<reference evidence="6" key="1">
    <citation type="journal article" date="2011" name="PLoS ONE">
        <title>A deep insight into the sialotranscriptome of the gulf coast tick, Amblyomma maculatum.</title>
        <authorList>
            <person name="Karim S."/>
            <person name="Singh P."/>
            <person name="Ribeiro J.M."/>
        </authorList>
    </citation>
    <scope>NUCLEOTIDE SEQUENCE</scope>
    <source>
        <tissue evidence="6">Salivary gland</tissue>
    </source>
</reference>
<evidence type="ECO:0000256" key="1">
    <source>
        <dbReference type="ARBA" id="ARBA00022690"/>
    </source>
</evidence>